<feature type="chain" id="PRO_5018102960" description="Secreted protein" evidence="1">
    <location>
        <begin position="18"/>
        <end position="89"/>
    </location>
</feature>
<keyword evidence="3" id="KW-1185">Reference proteome</keyword>
<feature type="signal peptide" evidence="1">
    <location>
        <begin position="1"/>
        <end position="17"/>
    </location>
</feature>
<dbReference type="Proteomes" id="UP000276133">
    <property type="component" value="Unassembled WGS sequence"/>
</dbReference>
<gene>
    <name evidence="2" type="ORF">BpHYR1_016135</name>
</gene>
<comment type="caution">
    <text evidence="2">The sequence shown here is derived from an EMBL/GenBank/DDBJ whole genome shotgun (WGS) entry which is preliminary data.</text>
</comment>
<evidence type="ECO:0008006" key="4">
    <source>
        <dbReference type="Google" id="ProtNLM"/>
    </source>
</evidence>
<dbReference type="AlphaFoldDB" id="A0A3M7QRG7"/>
<evidence type="ECO:0000313" key="3">
    <source>
        <dbReference type="Proteomes" id="UP000276133"/>
    </source>
</evidence>
<protein>
    <recommendedName>
        <fullName evidence="4">Secreted protein</fullName>
    </recommendedName>
</protein>
<accession>A0A3M7QRG7</accession>
<evidence type="ECO:0000313" key="2">
    <source>
        <dbReference type="EMBL" id="RNA13558.1"/>
    </source>
</evidence>
<proteinExistence type="predicted"/>
<name>A0A3M7QRG7_BRAPC</name>
<keyword evidence="1" id="KW-0732">Signal</keyword>
<evidence type="ECO:0000256" key="1">
    <source>
        <dbReference type="SAM" id="SignalP"/>
    </source>
</evidence>
<organism evidence="2 3">
    <name type="scientific">Brachionus plicatilis</name>
    <name type="common">Marine rotifer</name>
    <name type="synonym">Brachionus muelleri</name>
    <dbReference type="NCBI Taxonomy" id="10195"/>
    <lineage>
        <taxon>Eukaryota</taxon>
        <taxon>Metazoa</taxon>
        <taxon>Spiralia</taxon>
        <taxon>Gnathifera</taxon>
        <taxon>Rotifera</taxon>
        <taxon>Eurotatoria</taxon>
        <taxon>Monogononta</taxon>
        <taxon>Pseudotrocha</taxon>
        <taxon>Ploima</taxon>
        <taxon>Brachionidae</taxon>
        <taxon>Brachionus</taxon>
    </lineage>
</organism>
<sequence length="89" mass="10101">MTLKALFALCLVAAVKPWITRLRDKSAAPVHICKQVCVCARAPSCAFIKYIYVLEQSLNINRAPSLSALLDKSQFHMSRFFYLNLIKKI</sequence>
<reference evidence="2 3" key="1">
    <citation type="journal article" date="2018" name="Sci. Rep.">
        <title>Genomic signatures of local adaptation to the degree of environmental predictability in rotifers.</title>
        <authorList>
            <person name="Franch-Gras L."/>
            <person name="Hahn C."/>
            <person name="Garcia-Roger E.M."/>
            <person name="Carmona M.J."/>
            <person name="Serra M."/>
            <person name="Gomez A."/>
        </authorList>
    </citation>
    <scope>NUCLEOTIDE SEQUENCE [LARGE SCALE GENOMIC DNA]</scope>
    <source>
        <strain evidence="2">HYR1</strain>
    </source>
</reference>
<dbReference type="EMBL" id="REGN01005381">
    <property type="protein sequence ID" value="RNA13558.1"/>
    <property type="molecule type" value="Genomic_DNA"/>
</dbReference>